<organism evidence="1 2">
    <name type="scientific">Pluteus cervinus</name>
    <dbReference type="NCBI Taxonomy" id="181527"/>
    <lineage>
        <taxon>Eukaryota</taxon>
        <taxon>Fungi</taxon>
        <taxon>Dikarya</taxon>
        <taxon>Basidiomycota</taxon>
        <taxon>Agaricomycotina</taxon>
        <taxon>Agaricomycetes</taxon>
        <taxon>Agaricomycetidae</taxon>
        <taxon>Agaricales</taxon>
        <taxon>Pluteineae</taxon>
        <taxon>Pluteaceae</taxon>
        <taxon>Pluteus</taxon>
    </lineage>
</organism>
<protein>
    <submittedName>
        <fullName evidence="1">Uncharacterized protein</fullName>
    </submittedName>
</protein>
<proteinExistence type="predicted"/>
<evidence type="ECO:0000313" key="1">
    <source>
        <dbReference type="EMBL" id="TFK60965.1"/>
    </source>
</evidence>
<dbReference type="EMBL" id="ML208710">
    <property type="protein sequence ID" value="TFK60965.1"/>
    <property type="molecule type" value="Genomic_DNA"/>
</dbReference>
<accession>A0ACD3A6D5</accession>
<dbReference type="Proteomes" id="UP000308600">
    <property type="component" value="Unassembled WGS sequence"/>
</dbReference>
<name>A0ACD3A6D5_9AGAR</name>
<evidence type="ECO:0000313" key="2">
    <source>
        <dbReference type="Proteomes" id="UP000308600"/>
    </source>
</evidence>
<sequence length="367" mass="40816">MAFYPAPLPTGELILGFVLAYMKNGSKRRNGPGVNSSIENKVGKGNSPHTEWTWKQAGWQPFGNSSQRTWAGRDSESWSNVKSHMRERFGIVSCKRVCMLSGCWVWNVALENERQGDDIDPGRHGCTATRSLIPTSRSGGNRYPPTESRASRYTTTLSRVYLYNASSGQFSSRYGGTHLDPSRRAQVYGSLAFGTGPGLHNRVIIMFNLPLAVVGVVQWPQREHGEVEDEPDSSQCHLNAGPTIRSFKNECRPSSTDKSSPYHAVKAGILPSFHYRNQLLRPMYVHPQRVKRRTRTSRMAPSTPITDTVSAVWKYNTSRCGEMEPGMHDTVVASMPTPVPTPVSAVSLDTQHQPLTPFKTFARDSTT</sequence>
<gene>
    <name evidence="1" type="ORF">BDN72DRAFT_863972</name>
</gene>
<reference evidence="1 2" key="1">
    <citation type="journal article" date="2019" name="Nat. Ecol. Evol.">
        <title>Megaphylogeny resolves global patterns of mushroom evolution.</title>
        <authorList>
            <person name="Varga T."/>
            <person name="Krizsan K."/>
            <person name="Foldi C."/>
            <person name="Dima B."/>
            <person name="Sanchez-Garcia M."/>
            <person name="Sanchez-Ramirez S."/>
            <person name="Szollosi G.J."/>
            <person name="Szarkandi J.G."/>
            <person name="Papp V."/>
            <person name="Albert L."/>
            <person name="Andreopoulos W."/>
            <person name="Angelini C."/>
            <person name="Antonin V."/>
            <person name="Barry K.W."/>
            <person name="Bougher N.L."/>
            <person name="Buchanan P."/>
            <person name="Buyck B."/>
            <person name="Bense V."/>
            <person name="Catcheside P."/>
            <person name="Chovatia M."/>
            <person name="Cooper J."/>
            <person name="Damon W."/>
            <person name="Desjardin D."/>
            <person name="Finy P."/>
            <person name="Geml J."/>
            <person name="Haridas S."/>
            <person name="Hughes K."/>
            <person name="Justo A."/>
            <person name="Karasinski D."/>
            <person name="Kautmanova I."/>
            <person name="Kiss B."/>
            <person name="Kocsube S."/>
            <person name="Kotiranta H."/>
            <person name="LaButti K.M."/>
            <person name="Lechner B.E."/>
            <person name="Liimatainen K."/>
            <person name="Lipzen A."/>
            <person name="Lukacs Z."/>
            <person name="Mihaltcheva S."/>
            <person name="Morgado L.N."/>
            <person name="Niskanen T."/>
            <person name="Noordeloos M.E."/>
            <person name="Ohm R.A."/>
            <person name="Ortiz-Santana B."/>
            <person name="Ovrebo C."/>
            <person name="Racz N."/>
            <person name="Riley R."/>
            <person name="Savchenko A."/>
            <person name="Shiryaev A."/>
            <person name="Soop K."/>
            <person name="Spirin V."/>
            <person name="Szebenyi C."/>
            <person name="Tomsovsky M."/>
            <person name="Tulloss R.E."/>
            <person name="Uehling J."/>
            <person name="Grigoriev I.V."/>
            <person name="Vagvolgyi C."/>
            <person name="Papp T."/>
            <person name="Martin F.M."/>
            <person name="Miettinen O."/>
            <person name="Hibbett D.S."/>
            <person name="Nagy L.G."/>
        </authorList>
    </citation>
    <scope>NUCLEOTIDE SEQUENCE [LARGE SCALE GENOMIC DNA]</scope>
    <source>
        <strain evidence="1 2">NL-1719</strain>
    </source>
</reference>
<keyword evidence="2" id="KW-1185">Reference proteome</keyword>